<dbReference type="PROSITE" id="PS50977">
    <property type="entry name" value="HTH_TETR_2"/>
    <property type="match status" value="1"/>
</dbReference>
<dbReference type="InterPro" id="IPR009057">
    <property type="entry name" value="Homeodomain-like_sf"/>
</dbReference>
<reference evidence="5" key="1">
    <citation type="journal article" date="2019" name="Int. J. Syst. Evol. Microbiol.">
        <title>The Global Catalogue of Microorganisms (GCM) 10K type strain sequencing project: providing services to taxonomists for standard genome sequencing and annotation.</title>
        <authorList>
            <consortium name="The Broad Institute Genomics Platform"/>
            <consortium name="The Broad Institute Genome Sequencing Center for Infectious Disease"/>
            <person name="Wu L."/>
            <person name="Ma J."/>
        </authorList>
    </citation>
    <scope>NUCLEOTIDE SEQUENCE [LARGE SCALE GENOMIC DNA]</scope>
    <source>
        <strain evidence="5">ZS-22-S1</strain>
    </source>
</reference>
<evidence type="ECO:0000313" key="4">
    <source>
        <dbReference type="EMBL" id="MFC4858627.1"/>
    </source>
</evidence>
<dbReference type="PANTHER" id="PTHR30055">
    <property type="entry name" value="HTH-TYPE TRANSCRIPTIONAL REGULATOR RUTR"/>
    <property type="match status" value="1"/>
</dbReference>
<dbReference type="PANTHER" id="PTHR30055:SF178">
    <property type="entry name" value="POSSIBLE TRANSCRIPTIONAL REGULATORY PROTEIN"/>
    <property type="match status" value="1"/>
</dbReference>
<evidence type="ECO:0000313" key="5">
    <source>
        <dbReference type="Proteomes" id="UP001595859"/>
    </source>
</evidence>
<sequence length="222" mass="24492">MARDDDFQRARRPEQKRQREAAILEAARRLGLRDGVRNISLADIAADVGMHKTALLRYFGTREEIYLHIATEAWQEWAHTLSATIEELAPGDVRGIATAFATSLDERPLLCDLFTHAPLNLERNVSLTAVVTFKLAAITGVKILTDAVRTVLPELTEDDGNELLVGITTLAAGLWQLGHPPPNVAKLYVEHPAMSHTAIEFVSAITRLTETLTLGLLAKRAR</sequence>
<dbReference type="Pfam" id="PF17929">
    <property type="entry name" value="TetR_C_34"/>
    <property type="match status" value="1"/>
</dbReference>
<keyword evidence="5" id="KW-1185">Reference proteome</keyword>
<dbReference type="Gene3D" id="1.10.357.10">
    <property type="entry name" value="Tetracycline Repressor, domain 2"/>
    <property type="match status" value="1"/>
</dbReference>
<feature type="DNA-binding region" description="H-T-H motif" evidence="2">
    <location>
        <begin position="40"/>
        <end position="59"/>
    </location>
</feature>
<evidence type="ECO:0000259" key="3">
    <source>
        <dbReference type="PROSITE" id="PS50977"/>
    </source>
</evidence>
<dbReference type="EMBL" id="JBHSIS010000023">
    <property type="protein sequence ID" value="MFC4858627.1"/>
    <property type="molecule type" value="Genomic_DNA"/>
</dbReference>
<accession>A0ABV9SBE4</accession>
<name>A0ABV9SBE4_9PSEU</name>
<feature type="domain" description="HTH tetR-type" evidence="3">
    <location>
        <begin position="17"/>
        <end position="77"/>
    </location>
</feature>
<dbReference type="Pfam" id="PF00440">
    <property type="entry name" value="TetR_N"/>
    <property type="match status" value="1"/>
</dbReference>
<proteinExistence type="predicted"/>
<dbReference type="InterPro" id="IPR041483">
    <property type="entry name" value="TetR_C_34"/>
</dbReference>
<evidence type="ECO:0000256" key="1">
    <source>
        <dbReference type="ARBA" id="ARBA00023125"/>
    </source>
</evidence>
<organism evidence="4 5">
    <name type="scientific">Actinophytocola glycyrrhizae</name>
    <dbReference type="NCBI Taxonomy" id="2044873"/>
    <lineage>
        <taxon>Bacteria</taxon>
        <taxon>Bacillati</taxon>
        <taxon>Actinomycetota</taxon>
        <taxon>Actinomycetes</taxon>
        <taxon>Pseudonocardiales</taxon>
        <taxon>Pseudonocardiaceae</taxon>
    </lineage>
</organism>
<dbReference type="Proteomes" id="UP001595859">
    <property type="component" value="Unassembled WGS sequence"/>
</dbReference>
<dbReference type="InterPro" id="IPR050109">
    <property type="entry name" value="HTH-type_TetR-like_transc_reg"/>
</dbReference>
<dbReference type="InterPro" id="IPR001647">
    <property type="entry name" value="HTH_TetR"/>
</dbReference>
<dbReference type="SUPFAM" id="SSF46689">
    <property type="entry name" value="Homeodomain-like"/>
    <property type="match status" value="1"/>
</dbReference>
<evidence type="ECO:0000256" key="2">
    <source>
        <dbReference type="PROSITE-ProRule" id="PRU00335"/>
    </source>
</evidence>
<protein>
    <submittedName>
        <fullName evidence="4">TetR/AcrR family transcriptional regulator</fullName>
    </submittedName>
</protein>
<keyword evidence="1 2" id="KW-0238">DNA-binding</keyword>
<gene>
    <name evidence="4" type="ORF">ACFPCV_34450</name>
</gene>
<comment type="caution">
    <text evidence="4">The sequence shown here is derived from an EMBL/GenBank/DDBJ whole genome shotgun (WGS) entry which is preliminary data.</text>
</comment>
<dbReference type="RefSeq" id="WP_378061225.1">
    <property type="nucleotide sequence ID" value="NZ_JBHSIS010000023.1"/>
</dbReference>